<proteinExistence type="predicted"/>
<feature type="compositionally biased region" description="Acidic residues" evidence="1">
    <location>
        <begin position="82"/>
        <end position="103"/>
    </location>
</feature>
<evidence type="ECO:0000313" key="2">
    <source>
        <dbReference type="EMBL" id="CAI8589726.1"/>
    </source>
</evidence>
<accession>A0AAV0YVT2</accession>
<protein>
    <submittedName>
        <fullName evidence="2">Uncharacterized protein</fullName>
    </submittedName>
</protein>
<feature type="region of interest" description="Disordered" evidence="1">
    <location>
        <begin position="131"/>
        <end position="169"/>
    </location>
</feature>
<dbReference type="Proteomes" id="UP001157006">
    <property type="component" value="Chromosome 1L"/>
</dbReference>
<name>A0AAV0YVT2_VICFA</name>
<reference evidence="2 3" key="1">
    <citation type="submission" date="2023-01" db="EMBL/GenBank/DDBJ databases">
        <authorList>
            <person name="Kreplak J."/>
        </authorList>
    </citation>
    <scope>NUCLEOTIDE SEQUENCE [LARGE SCALE GENOMIC DNA]</scope>
</reference>
<dbReference type="EMBL" id="OX451736">
    <property type="protein sequence ID" value="CAI8589726.1"/>
    <property type="molecule type" value="Genomic_DNA"/>
</dbReference>
<evidence type="ECO:0000313" key="3">
    <source>
        <dbReference type="Proteomes" id="UP001157006"/>
    </source>
</evidence>
<feature type="region of interest" description="Disordered" evidence="1">
    <location>
        <begin position="81"/>
        <end position="105"/>
    </location>
</feature>
<organism evidence="2 3">
    <name type="scientific">Vicia faba</name>
    <name type="common">Broad bean</name>
    <name type="synonym">Faba vulgaris</name>
    <dbReference type="NCBI Taxonomy" id="3906"/>
    <lineage>
        <taxon>Eukaryota</taxon>
        <taxon>Viridiplantae</taxon>
        <taxon>Streptophyta</taxon>
        <taxon>Embryophyta</taxon>
        <taxon>Tracheophyta</taxon>
        <taxon>Spermatophyta</taxon>
        <taxon>Magnoliopsida</taxon>
        <taxon>eudicotyledons</taxon>
        <taxon>Gunneridae</taxon>
        <taxon>Pentapetalae</taxon>
        <taxon>rosids</taxon>
        <taxon>fabids</taxon>
        <taxon>Fabales</taxon>
        <taxon>Fabaceae</taxon>
        <taxon>Papilionoideae</taxon>
        <taxon>50 kb inversion clade</taxon>
        <taxon>NPAAA clade</taxon>
        <taxon>Hologalegina</taxon>
        <taxon>IRL clade</taxon>
        <taxon>Fabeae</taxon>
        <taxon>Vicia</taxon>
    </lineage>
</organism>
<evidence type="ECO:0000256" key="1">
    <source>
        <dbReference type="SAM" id="MobiDB-lite"/>
    </source>
</evidence>
<keyword evidence="3" id="KW-1185">Reference proteome</keyword>
<dbReference type="AlphaFoldDB" id="A0AAV0YVT2"/>
<gene>
    <name evidence="2" type="ORF">VFH_I406720</name>
</gene>
<feature type="compositionally biased region" description="Basic and acidic residues" evidence="1">
    <location>
        <begin position="151"/>
        <end position="169"/>
    </location>
</feature>
<sequence>MNIKCMWYWNPKYSFSRGLRPLNYDSGVLKLAEDIKGFDLVDVYVEHSIEVTPVEDNVDGCPNYVDDEADSNVEIISNHDETEVEVGSEPIEAEVEVESEPIEAEVKVGSEPIEVEVEVGSKPIEAEVEVGSKLVEMDDGNEGETSSSSHEANKHDAESENIKENVDLD</sequence>